<evidence type="ECO:0000313" key="15">
    <source>
        <dbReference type="EMBL" id="QMW22051.1"/>
    </source>
</evidence>
<dbReference type="SUPFAM" id="SSF51445">
    <property type="entry name" value="(Trans)glycosidases"/>
    <property type="match status" value="1"/>
</dbReference>
<evidence type="ECO:0000256" key="4">
    <source>
        <dbReference type="ARBA" id="ARBA00022723"/>
    </source>
</evidence>
<dbReference type="SUPFAM" id="SSF52317">
    <property type="entry name" value="Class I glutamine amidotransferase-like"/>
    <property type="match status" value="1"/>
</dbReference>
<dbReference type="InterPro" id="IPR013529">
    <property type="entry name" value="Glyco_hydro_42_N"/>
</dbReference>
<evidence type="ECO:0000259" key="12">
    <source>
        <dbReference type="Pfam" id="PF02449"/>
    </source>
</evidence>
<proteinExistence type="inferred from homology"/>
<dbReference type="InterPro" id="IPR029062">
    <property type="entry name" value="Class_I_gatase-like"/>
</dbReference>
<feature type="active site" description="Proton donor" evidence="9">
    <location>
        <position position="179"/>
    </location>
</feature>
<protein>
    <recommendedName>
        <fullName evidence="3 8">Beta-galactosidase</fullName>
        <shortName evidence="8">Beta-gal</shortName>
        <ecNumber evidence="3 8">3.2.1.23</ecNumber>
    </recommendedName>
</protein>
<evidence type="ECO:0000313" key="16">
    <source>
        <dbReference type="Proteomes" id="UP000515292"/>
    </source>
</evidence>
<evidence type="ECO:0000256" key="10">
    <source>
        <dbReference type="PIRSR" id="PIRSR001084-2"/>
    </source>
</evidence>
<dbReference type="Gene3D" id="3.40.50.880">
    <property type="match status" value="1"/>
</dbReference>
<sequence length="688" mass="75404">MRHGLGRVRALLAGVALTGALLGAQTVAAAPPASQPVFPYGVSWYPELWPEDSWGSDLAAMKRANISFVRMAEFSWSRLEPEEGRFEFGWLDHAIAQAKAAGMKVVLGTPTAAPPAWLTTRYPDTLLVEADGQRARHGGRRHFSVASGTYRAKAAGIAARLAERYGHDPDVLGFQIDNEYGRDTFDPEMRSRFQTWLRAKYGTLAALNRAWYTGNWSVSYSDWAQVDLPRPFDFPGHVVDGKRFKSDMWRDYQQAQIDAMRPHLSPDKFITHNYVSKYSEFDFSVPARRLDLVSWDFYSEGERLDPPEGALMSGLYRGFLNRNPWVMESSAGNIVFVDRNFTQQRGEVRAMAWQSIAHGADGYAYWVWKSPLGGNEQFHGSMVDAGGRDRPVFAEIAQAGAEIKRAWPVLRGSNPVAEVAFLHDYPSRWALERLPMTRDYDPWKVQVDLYRAVAPAVGGIDVLGTPESLARYRLVVAPTMHMISAGAARALDSYVRAGGHLLVGPRAGVKDEFNLLWQPGAPGPLGALIGARVDHTQVLDRPLALAGALGEAKANVWAERLTATAPGLETLLSYAPRDGFLDGQPAVVSRRVGKGRITYVGAWLDAPSLARVAAWAAQQAGAKPLIAGVPGGVEIAAREGPLGRTTVAINWTDADQSFALPAPMRDIVDGTTKARVTLPKHGVAVLVR</sequence>
<dbReference type="AlphaFoldDB" id="A0A7G5IFA9"/>
<keyword evidence="5 8" id="KW-0378">Hydrolase</keyword>
<dbReference type="EC" id="3.2.1.23" evidence="3 8"/>
<dbReference type="Gene3D" id="2.60.40.1180">
    <property type="entry name" value="Golgi alpha-mannosidase II"/>
    <property type="match status" value="1"/>
</dbReference>
<dbReference type="Proteomes" id="UP000515292">
    <property type="component" value="Chromosome"/>
</dbReference>
<dbReference type="InterPro" id="IPR013738">
    <property type="entry name" value="Beta_galactosidase_Trimer"/>
</dbReference>
<dbReference type="GO" id="GO:0006012">
    <property type="term" value="P:galactose metabolic process"/>
    <property type="evidence" value="ECO:0007669"/>
    <property type="project" value="InterPro"/>
</dbReference>
<name>A0A7G5IFA9_9SPHN</name>
<dbReference type="Pfam" id="PF08533">
    <property type="entry name" value="Glyco_hydro_42C"/>
    <property type="match status" value="1"/>
</dbReference>
<dbReference type="Gene3D" id="3.20.20.80">
    <property type="entry name" value="Glycosidases"/>
    <property type="match status" value="1"/>
</dbReference>
<feature type="signal peptide" evidence="11">
    <location>
        <begin position="1"/>
        <end position="29"/>
    </location>
</feature>
<evidence type="ECO:0000256" key="3">
    <source>
        <dbReference type="ARBA" id="ARBA00012756"/>
    </source>
</evidence>
<evidence type="ECO:0000259" key="14">
    <source>
        <dbReference type="Pfam" id="PF08533"/>
    </source>
</evidence>
<dbReference type="PANTHER" id="PTHR36447">
    <property type="entry name" value="BETA-GALACTOSIDASE GANA"/>
    <property type="match status" value="1"/>
</dbReference>
<organism evidence="15 16">
    <name type="scientific">Sandaracinobacteroides saxicola</name>
    <dbReference type="NCBI Taxonomy" id="2759707"/>
    <lineage>
        <taxon>Bacteria</taxon>
        <taxon>Pseudomonadati</taxon>
        <taxon>Pseudomonadota</taxon>
        <taxon>Alphaproteobacteria</taxon>
        <taxon>Sphingomonadales</taxon>
        <taxon>Sphingosinicellaceae</taxon>
        <taxon>Sandaracinobacteroides</taxon>
    </lineage>
</organism>
<dbReference type="InterPro" id="IPR013739">
    <property type="entry name" value="Beta_galactosidase_C"/>
</dbReference>
<evidence type="ECO:0000256" key="1">
    <source>
        <dbReference type="ARBA" id="ARBA00001412"/>
    </source>
</evidence>
<dbReference type="GO" id="GO:0004565">
    <property type="term" value="F:beta-galactosidase activity"/>
    <property type="evidence" value="ECO:0007669"/>
    <property type="project" value="UniProtKB-EC"/>
</dbReference>
<evidence type="ECO:0000256" key="8">
    <source>
        <dbReference type="PIRNR" id="PIRNR001084"/>
    </source>
</evidence>
<feature type="binding site" evidence="10">
    <location>
        <position position="140"/>
    </location>
    <ligand>
        <name>substrate</name>
    </ligand>
</feature>
<feature type="chain" id="PRO_5028975192" description="Beta-galactosidase" evidence="11">
    <location>
        <begin position="30"/>
        <end position="688"/>
    </location>
</feature>
<comment type="similarity">
    <text evidence="2 8">Belongs to the glycosyl hydrolase 42 family.</text>
</comment>
<evidence type="ECO:0000256" key="9">
    <source>
        <dbReference type="PIRSR" id="PIRSR001084-1"/>
    </source>
</evidence>
<dbReference type="RefSeq" id="WP_182294896.1">
    <property type="nucleotide sequence ID" value="NZ_CP059851.1"/>
</dbReference>
<dbReference type="PIRSF" id="PIRSF001084">
    <property type="entry name" value="B-galactosidase"/>
    <property type="match status" value="1"/>
</dbReference>
<keyword evidence="4" id="KW-0479">Metal-binding</keyword>
<keyword evidence="16" id="KW-1185">Reference proteome</keyword>
<evidence type="ECO:0000259" key="13">
    <source>
        <dbReference type="Pfam" id="PF08532"/>
    </source>
</evidence>
<dbReference type="EMBL" id="CP059851">
    <property type="protein sequence ID" value="QMW22051.1"/>
    <property type="molecule type" value="Genomic_DNA"/>
</dbReference>
<feature type="binding site" evidence="10">
    <location>
        <position position="178"/>
    </location>
    <ligand>
        <name>substrate</name>
    </ligand>
</feature>
<reference evidence="15 16" key="1">
    <citation type="submission" date="2020-07" db="EMBL/GenBank/DDBJ databases">
        <title>Complete genome sequence for Sandaracinobacter sp. M6.</title>
        <authorList>
            <person name="Tang Y."/>
            <person name="Liu Q."/>
            <person name="Guo Z."/>
            <person name="Lei P."/>
            <person name="Huang B."/>
        </authorList>
    </citation>
    <scope>NUCLEOTIDE SEQUENCE [LARGE SCALE GENOMIC DNA]</scope>
    <source>
        <strain evidence="15 16">M6</strain>
    </source>
</reference>
<feature type="domain" description="Beta-galactosidase trimerisation" evidence="13">
    <location>
        <begin position="417"/>
        <end position="619"/>
    </location>
</feature>
<feature type="active site" description="Nucleophile" evidence="9">
    <location>
        <position position="328"/>
    </location>
</feature>
<evidence type="ECO:0000256" key="5">
    <source>
        <dbReference type="ARBA" id="ARBA00022801"/>
    </source>
</evidence>
<dbReference type="GO" id="GO:0046872">
    <property type="term" value="F:metal ion binding"/>
    <property type="evidence" value="ECO:0007669"/>
    <property type="project" value="UniProtKB-KW"/>
</dbReference>
<dbReference type="InterPro" id="IPR017853">
    <property type="entry name" value="GH"/>
</dbReference>
<accession>A0A7G5IFA9</accession>
<feature type="domain" description="Beta-galactosidase C-terminal" evidence="14">
    <location>
        <begin position="632"/>
        <end position="687"/>
    </location>
</feature>
<evidence type="ECO:0000256" key="7">
    <source>
        <dbReference type="ARBA" id="ARBA00023295"/>
    </source>
</evidence>
<keyword evidence="11" id="KW-0732">Signal</keyword>
<evidence type="ECO:0000256" key="2">
    <source>
        <dbReference type="ARBA" id="ARBA00005940"/>
    </source>
</evidence>
<dbReference type="CDD" id="cd03143">
    <property type="entry name" value="A4_beta-galactosidase_middle_domain"/>
    <property type="match status" value="1"/>
</dbReference>
<evidence type="ECO:0000256" key="6">
    <source>
        <dbReference type="ARBA" id="ARBA00022833"/>
    </source>
</evidence>
<keyword evidence="7 8" id="KW-0326">Glycosidase</keyword>
<comment type="catalytic activity">
    <reaction evidence="1 8">
        <text>Hydrolysis of terminal non-reducing beta-D-galactose residues in beta-D-galactosides.</text>
        <dbReference type="EC" id="3.2.1.23"/>
    </reaction>
</comment>
<evidence type="ECO:0000256" key="11">
    <source>
        <dbReference type="SAM" id="SignalP"/>
    </source>
</evidence>
<gene>
    <name evidence="15" type="ORF">H3309_11820</name>
</gene>
<dbReference type="InterPro" id="IPR013780">
    <property type="entry name" value="Glyco_hydro_b"/>
</dbReference>
<feature type="domain" description="Glycoside hydrolase family 42 N-terminal" evidence="12">
    <location>
        <begin position="44"/>
        <end position="405"/>
    </location>
</feature>
<dbReference type="KEGG" id="sand:H3309_11820"/>
<dbReference type="PANTHER" id="PTHR36447:SF2">
    <property type="entry name" value="BETA-GALACTOSIDASE YESZ"/>
    <property type="match status" value="1"/>
</dbReference>
<dbReference type="GO" id="GO:0009341">
    <property type="term" value="C:beta-galactosidase complex"/>
    <property type="evidence" value="ECO:0007669"/>
    <property type="project" value="InterPro"/>
</dbReference>
<keyword evidence="6" id="KW-0862">Zinc</keyword>
<dbReference type="Pfam" id="PF02449">
    <property type="entry name" value="Glyco_hydro_42"/>
    <property type="match status" value="1"/>
</dbReference>
<dbReference type="InterPro" id="IPR003476">
    <property type="entry name" value="Glyco_hydro_42"/>
</dbReference>
<dbReference type="Pfam" id="PF08532">
    <property type="entry name" value="Glyco_hydro_42M"/>
    <property type="match status" value="1"/>
</dbReference>